<name>A0ABR6ZZ92_9BURK</name>
<organism evidence="1 2">
    <name type="scientific">Undibacterium hunanense</name>
    <dbReference type="NCBI Taxonomy" id="2762292"/>
    <lineage>
        <taxon>Bacteria</taxon>
        <taxon>Pseudomonadati</taxon>
        <taxon>Pseudomonadota</taxon>
        <taxon>Betaproteobacteria</taxon>
        <taxon>Burkholderiales</taxon>
        <taxon>Oxalobacteraceae</taxon>
        <taxon>Undibacterium</taxon>
    </lineage>
</organism>
<comment type="caution">
    <text evidence="1">The sequence shown here is derived from an EMBL/GenBank/DDBJ whole genome shotgun (WGS) entry which is preliminary data.</text>
</comment>
<dbReference type="RefSeq" id="WP_222619528.1">
    <property type="nucleotide sequence ID" value="NZ_JACOGF010000058.1"/>
</dbReference>
<evidence type="ECO:0000313" key="1">
    <source>
        <dbReference type="EMBL" id="MBC3921193.1"/>
    </source>
</evidence>
<sequence length="135" mass="12756">VNVTGSAATGYIFTNENGAGVTLNYAKGAFADTVVLGTGGQTIFVVGANSTAITVTGGSGVDTINLSSVATGADTITTGSVISAIDTVSGFKISGADVFKTGTAATTLNLLSIASADTSTLAAAIATAASAAGAA</sequence>
<dbReference type="Proteomes" id="UP000650424">
    <property type="component" value="Unassembled WGS sequence"/>
</dbReference>
<reference evidence="1 2" key="1">
    <citation type="submission" date="2020-08" db="EMBL/GenBank/DDBJ databases">
        <title>Novel species isolated from subtropical streams in China.</title>
        <authorList>
            <person name="Lu H."/>
        </authorList>
    </citation>
    <scope>NUCLEOTIDE SEQUENCE [LARGE SCALE GENOMIC DNA]</scope>
    <source>
        <strain evidence="1 2">CY18W</strain>
    </source>
</reference>
<feature type="non-terminal residue" evidence="1">
    <location>
        <position position="135"/>
    </location>
</feature>
<dbReference type="EMBL" id="JACOGF010000058">
    <property type="protein sequence ID" value="MBC3921193.1"/>
    <property type="molecule type" value="Genomic_DNA"/>
</dbReference>
<accession>A0ABR6ZZ92</accession>
<proteinExistence type="predicted"/>
<evidence type="ECO:0008006" key="3">
    <source>
        <dbReference type="Google" id="ProtNLM"/>
    </source>
</evidence>
<protein>
    <recommendedName>
        <fullName evidence="3">Flagellin</fullName>
    </recommendedName>
</protein>
<evidence type="ECO:0000313" key="2">
    <source>
        <dbReference type="Proteomes" id="UP000650424"/>
    </source>
</evidence>
<feature type="non-terminal residue" evidence="1">
    <location>
        <position position="1"/>
    </location>
</feature>
<keyword evidence="2" id="KW-1185">Reference proteome</keyword>
<gene>
    <name evidence="1" type="ORF">H8L32_27290</name>
</gene>